<proteinExistence type="predicted"/>
<sequence length="68" mass="7752">MGEQNAQLREFVGTTLNLPTPEQAAAAEKEVFASRYGRDRTRTTRDSDRCGLPVFRKGVSDEYREADW</sequence>
<accession>A0A1V3XAU6</accession>
<evidence type="ECO:0000313" key="2">
    <source>
        <dbReference type="Proteomes" id="UP000189229"/>
    </source>
</evidence>
<dbReference type="EMBL" id="MVBM01000003">
    <property type="protein sequence ID" value="OOK75876.1"/>
    <property type="molecule type" value="Genomic_DNA"/>
</dbReference>
<dbReference type="AlphaFoldDB" id="A0A1V3XAU6"/>
<organism evidence="1 2">
    <name type="scientific">Mycobacterium kansasii</name>
    <dbReference type="NCBI Taxonomy" id="1768"/>
    <lineage>
        <taxon>Bacteria</taxon>
        <taxon>Bacillati</taxon>
        <taxon>Actinomycetota</taxon>
        <taxon>Actinomycetes</taxon>
        <taxon>Mycobacteriales</taxon>
        <taxon>Mycobacteriaceae</taxon>
        <taxon>Mycobacterium</taxon>
    </lineage>
</organism>
<evidence type="ECO:0000313" key="1">
    <source>
        <dbReference type="EMBL" id="OOK75876.1"/>
    </source>
</evidence>
<dbReference type="Proteomes" id="UP000189229">
    <property type="component" value="Unassembled WGS sequence"/>
</dbReference>
<protein>
    <submittedName>
        <fullName evidence="1">Uncharacterized protein</fullName>
    </submittedName>
</protein>
<name>A0A1V3XAU6_MYCKA</name>
<gene>
    <name evidence="1" type="ORF">BZL30_4244</name>
</gene>
<reference evidence="1 2" key="1">
    <citation type="submission" date="2017-02" db="EMBL/GenBank/DDBJ databases">
        <title>Complete genome sequences of Mycobacterium kansasii strains isolated from rhesus macaques.</title>
        <authorList>
            <person name="Panda A."/>
            <person name="Nagaraj S."/>
            <person name="Zhao X."/>
            <person name="Tettelin H."/>
            <person name="Detolla L.J."/>
        </authorList>
    </citation>
    <scope>NUCLEOTIDE SEQUENCE [LARGE SCALE GENOMIC DNA]</scope>
    <source>
        <strain evidence="1 2">11-3813</strain>
    </source>
</reference>
<comment type="caution">
    <text evidence="1">The sequence shown here is derived from an EMBL/GenBank/DDBJ whole genome shotgun (WGS) entry which is preliminary data.</text>
</comment>